<evidence type="ECO:0000256" key="6">
    <source>
        <dbReference type="ARBA" id="ARBA00022989"/>
    </source>
</evidence>
<feature type="transmembrane region" description="Helical" evidence="10">
    <location>
        <begin position="149"/>
        <end position="166"/>
    </location>
</feature>
<keyword evidence="9" id="KW-0808">Transferase</keyword>
<evidence type="ECO:0000313" key="14">
    <source>
        <dbReference type="Proteomes" id="UP000006556"/>
    </source>
</evidence>
<dbReference type="InterPro" id="IPR000045">
    <property type="entry name" value="Prepilin_IV_endopep_pep"/>
</dbReference>
<comment type="catalytic activity">
    <reaction evidence="9">
        <text>Typically cleaves a -Gly-|-Phe- bond to release an N-terminal, basic peptide of 5-8 residues from type IV prepilin, and then N-methylates the new N-terminal amino group, the methyl donor being S-adenosyl-L-methionine.</text>
        <dbReference type="EC" id="3.4.23.43"/>
    </reaction>
</comment>
<name>A5D352_PELTS</name>
<dbReference type="EC" id="3.4.23.43" evidence="9"/>
<evidence type="ECO:0000259" key="11">
    <source>
        <dbReference type="Pfam" id="PF01478"/>
    </source>
</evidence>
<keyword evidence="3" id="KW-1003">Cell membrane</keyword>
<keyword evidence="14" id="KW-1185">Reference proteome</keyword>
<comment type="similarity">
    <text evidence="2 8">Belongs to the peptidase A24 family.</text>
</comment>
<dbReference type="GO" id="GO:0006465">
    <property type="term" value="P:signal peptide processing"/>
    <property type="evidence" value="ECO:0007669"/>
    <property type="project" value="TreeGrafter"/>
</dbReference>
<keyword evidence="9" id="KW-0489">Methyltransferase</keyword>
<dbReference type="GO" id="GO:0005886">
    <property type="term" value="C:plasma membrane"/>
    <property type="evidence" value="ECO:0007669"/>
    <property type="project" value="UniProtKB-SubCell"/>
</dbReference>
<dbReference type="MEROPS" id="A24.019"/>
<feature type="transmembrane region" description="Helical" evidence="10">
    <location>
        <begin position="178"/>
        <end position="211"/>
    </location>
</feature>
<dbReference type="GO" id="GO:0032259">
    <property type="term" value="P:methylation"/>
    <property type="evidence" value="ECO:0007669"/>
    <property type="project" value="UniProtKB-KW"/>
</dbReference>
<keyword evidence="4" id="KW-0997">Cell inner membrane</keyword>
<feature type="transmembrane region" description="Helical" evidence="10">
    <location>
        <begin position="95"/>
        <end position="114"/>
    </location>
</feature>
<accession>A5D352</accession>
<feature type="transmembrane region" description="Helical" evidence="10">
    <location>
        <begin position="223"/>
        <end position="242"/>
    </location>
</feature>
<reference evidence="14" key="1">
    <citation type="journal article" date="2008" name="Genome Res.">
        <title>The genome of Pelotomaculum thermopropionicum reveals niche-associated evolution in anaerobic microbiota.</title>
        <authorList>
            <person name="Kosaka T."/>
            <person name="Kato S."/>
            <person name="Shimoyama T."/>
            <person name="Ishii S."/>
            <person name="Abe T."/>
            <person name="Watanabe K."/>
        </authorList>
    </citation>
    <scope>NUCLEOTIDE SEQUENCE [LARGE SCALE GENOMIC DNA]</scope>
    <source>
        <strain evidence="14">DSM 13744 / JCM 10971 / SI</strain>
    </source>
</reference>
<evidence type="ECO:0000256" key="4">
    <source>
        <dbReference type="ARBA" id="ARBA00022519"/>
    </source>
</evidence>
<evidence type="ECO:0000256" key="1">
    <source>
        <dbReference type="ARBA" id="ARBA00004429"/>
    </source>
</evidence>
<keyword evidence="9" id="KW-0645">Protease</keyword>
<gene>
    <name evidence="13" type="primary">PulO</name>
    <name evidence="13" type="ordered locus">PTH_1144</name>
</gene>
<dbReference type="EC" id="2.1.1.-" evidence="9"/>
<proteinExistence type="inferred from homology"/>
<dbReference type="PANTHER" id="PTHR30487:SF0">
    <property type="entry name" value="PREPILIN LEADER PEPTIDASE_N-METHYLTRANSFERASE-RELATED"/>
    <property type="match status" value="1"/>
</dbReference>
<dbReference type="PRINTS" id="PR00864">
    <property type="entry name" value="PREPILNPTASE"/>
</dbReference>
<dbReference type="Proteomes" id="UP000006556">
    <property type="component" value="Chromosome"/>
</dbReference>
<dbReference type="GO" id="GO:0008168">
    <property type="term" value="F:methyltransferase activity"/>
    <property type="evidence" value="ECO:0007669"/>
    <property type="project" value="UniProtKB-KW"/>
</dbReference>
<feature type="transmembrane region" description="Helical" evidence="10">
    <location>
        <begin position="6"/>
        <end position="26"/>
    </location>
</feature>
<dbReference type="KEGG" id="pth:PTH_1144"/>
<dbReference type="Pfam" id="PF06750">
    <property type="entry name" value="A24_N_bact"/>
    <property type="match status" value="1"/>
</dbReference>
<comment type="function">
    <text evidence="9">Plays an essential role in type IV pili and type II pseudopili formation by proteolytically removing the leader sequence from substrate proteins and subsequently monomethylating the alpha-amino group of the newly exposed N-terminal phenylalanine.</text>
</comment>
<dbReference type="EMBL" id="AP009389">
    <property type="protein sequence ID" value="BAF59325.1"/>
    <property type="molecule type" value="Genomic_DNA"/>
</dbReference>
<organism evidence="13 14">
    <name type="scientific">Pelotomaculum thermopropionicum (strain DSM 13744 / JCM 10971 / SI)</name>
    <dbReference type="NCBI Taxonomy" id="370438"/>
    <lineage>
        <taxon>Bacteria</taxon>
        <taxon>Bacillati</taxon>
        <taxon>Bacillota</taxon>
        <taxon>Clostridia</taxon>
        <taxon>Eubacteriales</taxon>
        <taxon>Desulfotomaculaceae</taxon>
        <taxon>Pelotomaculum</taxon>
    </lineage>
</organism>
<evidence type="ECO:0000256" key="3">
    <source>
        <dbReference type="ARBA" id="ARBA00022475"/>
    </source>
</evidence>
<sequence length="250" mass="27097">MFFPEIFALLLGACAGSFLNVCIYRIPRQESVVFKPSHCPECREKLKFWELVPVLSFLVLRGKCRSCGARIALQYPLVEVITAVLFYFSYKSWSFTWQGAAMVLFFALLITAAFIDFKHQIIPDKLAVLGIIAGLPLAWLVSADRLKSGLLGFLAAGAIMLAIALASRGGMGGGDVKLSAVMGLFLGWPAVLVALFLAFLAGGAVGLFLLATGRKSRKDAVPFGPYLALGGVVSAFEGYRIIEWYLGMVN</sequence>
<dbReference type="Gene3D" id="1.20.120.1220">
    <property type="match status" value="1"/>
</dbReference>
<keyword evidence="5 9" id="KW-0812">Transmembrane</keyword>
<dbReference type="PANTHER" id="PTHR30487">
    <property type="entry name" value="TYPE 4 PREPILIN-LIKE PROTEINS LEADER PEPTIDE-PROCESSING ENZYME"/>
    <property type="match status" value="1"/>
</dbReference>
<dbReference type="AlphaFoldDB" id="A5D352"/>
<comment type="subcellular location">
    <subcellularLocation>
        <location evidence="1">Cell inner membrane</location>
        <topology evidence="1">Multi-pass membrane protein</topology>
    </subcellularLocation>
    <subcellularLocation>
        <location evidence="9">Cell membrane</location>
        <topology evidence="9">Multi-pass membrane protein</topology>
    </subcellularLocation>
</comment>
<keyword evidence="9" id="KW-0511">Multifunctional enzyme</keyword>
<evidence type="ECO:0000256" key="5">
    <source>
        <dbReference type="ARBA" id="ARBA00022692"/>
    </source>
</evidence>
<dbReference type="HOGENOM" id="CLU_057101_0_1_9"/>
<dbReference type="InterPro" id="IPR010627">
    <property type="entry name" value="Prepilin_pept_A24_N"/>
</dbReference>
<keyword evidence="9" id="KW-0378">Hydrolase</keyword>
<keyword evidence="7 10" id="KW-0472">Membrane</keyword>
<evidence type="ECO:0000256" key="7">
    <source>
        <dbReference type="ARBA" id="ARBA00023136"/>
    </source>
</evidence>
<dbReference type="eggNOG" id="COG1989">
    <property type="taxonomic scope" value="Bacteria"/>
</dbReference>
<evidence type="ECO:0000256" key="10">
    <source>
        <dbReference type="SAM" id="Phobius"/>
    </source>
</evidence>
<evidence type="ECO:0000256" key="2">
    <source>
        <dbReference type="ARBA" id="ARBA00005801"/>
    </source>
</evidence>
<dbReference type="InterPro" id="IPR050882">
    <property type="entry name" value="Prepilin_peptidase/N-MTase"/>
</dbReference>
<dbReference type="Pfam" id="PF01478">
    <property type="entry name" value="Peptidase_A24"/>
    <property type="match status" value="1"/>
</dbReference>
<evidence type="ECO:0000256" key="9">
    <source>
        <dbReference type="RuleBase" id="RU003794"/>
    </source>
</evidence>
<evidence type="ECO:0000259" key="12">
    <source>
        <dbReference type="Pfam" id="PF06750"/>
    </source>
</evidence>
<protein>
    <recommendedName>
        <fullName evidence="9">Prepilin leader peptidase/N-methyltransferase</fullName>
        <ecNumber evidence="9">2.1.1.-</ecNumber>
        <ecNumber evidence="9">3.4.23.43</ecNumber>
    </recommendedName>
</protein>
<feature type="transmembrane region" description="Helical" evidence="10">
    <location>
        <begin position="126"/>
        <end position="143"/>
    </location>
</feature>
<feature type="domain" description="Prepilin peptidase A24 N-terminal" evidence="12">
    <location>
        <begin position="10"/>
        <end position="90"/>
    </location>
</feature>
<dbReference type="STRING" id="370438.PTH_1144"/>
<evidence type="ECO:0000256" key="8">
    <source>
        <dbReference type="RuleBase" id="RU003793"/>
    </source>
</evidence>
<dbReference type="InterPro" id="IPR014032">
    <property type="entry name" value="Peptidase_A24A_bac"/>
</dbReference>
<keyword evidence="6 10" id="KW-1133">Transmembrane helix</keyword>
<feature type="domain" description="Prepilin type IV endopeptidase peptidase" evidence="11">
    <location>
        <begin position="104"/>
        <end position="207"/>
    </location>
</feature>
<dbReference type="GO" id="GO:0004190">
    <property type="term" value="F:aspartic-type endopeptidase activity"/>
    <property type="evidence" value="ECO:0007669"/>
    <property type="project" value="UniProtKB-EC"/>
</dbReference>
<evidence type="ECO:0000313" key="13">
    <source>
        <dbReference type="EMBL" id="BAF59325.1"/>
    </source>
</evidence>